<evidence type="ECO:0000256" key="3">
    <source>
        <dbReference type="PROSITE-ProRule" id="PRU00221"/>
    </source>
</evidence>
<evidence type="ECO:0000256" key="4">
    <source>
        <dbReference type="SAM" id="MobiDB-lite"/>
    </source>
</evidence>
<feature type="region of interest" description="Disordered" evidence="4">
    <location>
        <begin position="401"/>
        <end position="439"/>
    </location>
</feature>
<dbReference type="PROSITE" id="PS50294">
    <property type="entry name" value="WD_REPEATS_REGION"/>
    <property type="match status" value="1"/>
</dbReference>
<sequence length="521" mass="58061">MASTLTLPIATADESILTPVMTLEGHEPWKYSSPDGEQHERKYVSCISYFPDGKQIISGSGDKTIRRWDLLKGKEIQEAREVYKNHVEVVRVSRDGRWVATDGQNGIKVSEFETGIMRTFHDADWIYCIDISADNTLLASGACAGVRVWNLDTGELVAGPFDIGQRIPRELRFSEDSRKLAVTSYHLKDHHLEVWDVQTQKLDVQKSAHGIGLHVPIFWTTKDKSIVAAFSDDFTKIYEFDALTLKTVGTPFKHTNSIYCLALSSDCVLLASSSYPTIKLWAFESRQLLASFHIESPRTLVLSPDSRQLAHTSFDDAKVHICDIPANILASIESINKSAHPDLLNSSATRRSVRRKPVIIPVTSSIHHPPRPLHTSDPHTFLRSLRKLFFSSSRTDAIRTNDSRNPLDFPATYPLPRPLIRPDENSQTPAPTTQFSAINTSPTFTSRLYRWPLQTNRASPTIVDVPLAPGKLRNAAADAPGDDDDLIRDEDYVPPPSPSIDSRPGIANAGQHGSGRFCLCF</sequence>
<evidence type="ECO:0000313" key="5">
    <source>
        <dbReference type="EMBL" id="KIK41652.1"/>
    </source>
</evidence>
<dbReference type="Proteomes" id="UP000054485">
    <property type="component" value="Unassembled WGS sequence"/>
</dbReference>
<dbReference type="GO" id="GO:1990234">
    <property type="term" value="C:transferase complex"/>
    <property type="evidence" value="ECO:0007669"/>
    <property type="project" value="UniProtKB-ARBA"/>
</dbReference>
<accession>A0A0D0B561</accession>
<dbReference type="STRING" id="930992.A0A0D0B561"/>
<dbReference type="InterPro" id="IPR011047">
    <property type="entry name" value="Quinoprotein_ADH-like_sf"/>
</dbReference>
<evidence type="ECO:0000256" key="1">
    <source>
        <dbReference type="ARBA" id="ARBA00022574"/>
    </source>
</evidence>
<feature type="compositionally biased region" description="Polar residues" evidence="4">
    <location>
        <begin position="425"/>
        <end position="439"/>
    </location>
</feature>
<feature type="region of interest" description="Disordered" evidence="4">
    <location>
        <begin position="473"/>
        <end position="508"/>
    </location>
</feature>
<protein>
    <recommendedName>
        <fullName evidence="7">WD40 repeat-like protein</fullName>
    </recommendedName>
</protein>
<dbReference type="SMART" id="SM00320">
    <property type="entry name" value="WD40"/>
    <property type="match status" value="4"/>
</dbReference>
<dbReference type="PANTHER" id="PTHR22847:SF637">
    <property type="entry name" value="WD REPEAT DOMAIN 5B"/>
    <property type="match status" value="1"/>
</dbReference>
<dbReference type="AlphaFoldDB" id="A0A0D0B561"/>
<keyword evidence="1 3" id="KW-0853">WD repeat</keyword>
<organism evidence="5 6">
    <name type="scientific">Suillus luteus UH-Slu-Lm8-n1</name>
    <dbReference type="NCBI Taxonomy" id="930992"/>
    <lineage>
        <taxon>Eukaryota</taxon>
        <taxon>Fungi</taxon>
        <taxon>Dikarya</taxon>
        <taxon>Basidiomycota</taxon>
        <taxon>Agaricomycotina</taxon>
        <taxon>Agaricomycetes</taxon>
        <taxon>Agaricomycetidae</taxon>
        <taxon>Boletales</taxon>
        <taxon>Suillineae</taxon>
        <taxon>Suillaceae</taxon>
        <taxon>Suillus</taxon>
    </lineage>
</organism>
<dbReference type="InParanoid" id="A0A0D0B561"/>
<feature type="repeat" description="WD" evidence="3">
    <location>
        <begin position="37"/>
        <end position="78"/>
    </location>
</feature>
<gene>
    <name evidence="5" type="ORF">CY34DRAFT_805812</name>
</gene>
<reference evidence="5 6" key="1">
    <citation type="submission" date="2014-04" db="EMBL/GenBank/DDBJ databases">
        <authorList>
            <consortium name="DOE Joint Genome Institute"/>
            <person name="Kuo A."/>
            <person name="Ruytinx J."/>
            <person name="Rineau F."/>
            <person name="Colpaert J."/>
            <person name="Kohler A."/>
            <person name="Nagy L.G."/>
            <person name="Floudas D."/>
            <person name="Copeland A."/>
            <person name="Barry K.W."/>
            <person name="Cichocki N."/>
            <person name="Veneault-Fourrey C."/>
            <person name="LaButti K."/>
            <person name="Lindquist E.A."/>
            <person name="Lipzen A."/>
            <person name="Lundell T."/>
            <person name="Morin E."/>
            <person name="Murat C."/>
            <person name="Sun H."/>
            <person name="Tunlid A."/>
            <person name="Henrissat B."/>
            <person name="Grigoriev I.V."/>
            <person name="Hibbett D.S."/>
            <person name="Martin F."/>
            <person name="Nordberg H.P."/>
            <person name="Cantor M.N."/>
            <person name="Hua S.X."/>
        </authorList>
    </citation>
    <scope>NUCLEOTIDE SEQUENCE [LARGE SCALE GENOMIC DNA]</scope>
    <source>
        <strain evidence="5 6">UH-Slu-Lm8-n1</strain>
    </source>
</reference>
<keyword evidence="2" id="KW-0677">Repeat</keyword>
<evidence type="ECO:0000256" key="2">
    <source>
        <dbReference type="ARBA" id="ARBA00022737"/>
    </source>
</evidence>
<dbReference type="PROSITE" id="PS50082">
    <property type="entry name" value="WD_REPEATS_2"/>
    <property type="match status" value="1"/>
</dbReference>
<dbReference type="PANTHER" id="PTHR22847">
    <property type="entry name" value="WD40 REPEAT PROTEIN"/>
    <property type="match status" value="1"/>
</dbReference>
<dbReference type="OrthoDB" id="2624652at2759"/>
<name>A0A0D0B561_9AGAM</name>
<keyword evidence="6" id="KW-1185">Reference proteome</keyword>
<dbReference type="Gene3D" id="2.130.10.10">
    <property type="entry name" value="YVTN repeat-like/Quinoprotein amine dehydrogenase"/>
    <property type="match status" value="3"/>
</dbReference>
<dbReference type="EMBL" id="KN835262">
    <property type="protein sequence ID" value="KIK41652.1"/>
    <property type="molecule type" value="Genomic_DNA"/>
</dbReference>
<proteinExistence type="predicted"/>
<dbReference type="Pfam" id="PF00400">
    <property type="entry name" value="WD40"/>
    <property type="match status" value="3"/>
</dbReference>
<dbReference type="InterPro" id="IPR001680">
    <property type="entry name" value="WD40_rpt"/>
</dbReference>
<evidence type="ECO:0000313" key="6">
    <source>
        <dbReference type="Proteomes" id="UP000054485"/>
    </source>
</evidence>
<reference evidence="6" key="2">
    <citation type="submission" date="2015-01" db="EMBL/GenBank/DDBJ databases">
        <title>Evolutionary Origins and Diversification of the Mycorrhizal Mutualists.</title>
        <authorList>
            <consortium name="DOE Joint Genome Institute"/>
            <consortium name="Mycorrhizal Genomics Consortium"/>
            <person name="Kohler A."/>
            <person name="Kuo A."/>
            <person name="Nagy L.G."/>
            <person name="Floudas D."/>
            <person name="Copeland A."/>
            <person name="Barry K.W."/>
            <person name="Cichocki N."/>
            <person name="Veneault-Fourrey C."/>
            <person name="LaButti K."/>
            <person name="Lindquist E.A."/>
            <person name="Lipzen A."/>
            <person name="Lundell T."/>
            <person name="Morin E."/>
            <person name="Murat C."/>
            <person name="Riley R."/>
            <person name="Ohm R."/>
            <person name="Sun H."/>
            <person name="Tunlid A."/>
            <person name="Henrissat B."/>
            <person name="Grigoriev I.V."/>
            <person name="Hibbett D.S."/>
            <person name="Martin F."/>
        </authorList>
    </citation>
    <scope>NUCLEOTIDE SEQUENCE [LARGE SCALE GENOMIC DNA]</scope>
    <source>
        <strain evidence="6">UH-Slu-Lm8-n1</strain>
    </source>
</reference>
<dbReference type="HOGENOM" id="CLU_031226_0_0_1"/>
<dbReference type="SUPFAM" id="SSF50998">
    <property type="entry name" value="Quinoprotein alcohol dehydrogenase-like"/>
    <property type="match status" value="1"/>
</dbReference>
<evidence type="ECO:0008006" key="7">
    <source>
        <dbReference type="Google" id="ProtNLM"/>
    </source>
</evidence>
<dbReference type="InterPro" id="IPR015943">
    <property type="entry name" value="WD40/YVTN_repeat-like_dom_sf"/>
</dbReference>